<name>A0A1B2J903_PICPA</name>
<accession>A0A1B2J903</accession>
<dbReference type="InterPro" id="IPR039948">
    <property type="entry name" value="ELC1"/>
</dbReference>
<sequence>MSDEEEDFDKEEFVTLISSDGFKFIISKEIAEVSGTLRNMLGTSFQEAESNRITLHEIDGVLMEKIIQYLHYNFQYKDQVDVPEFDIPTEMALELLVAADFLDV</sequence>
<proteinExistence type="inferred from homology"/>
<evidence type="ECO:0000256" key="3">
    <source>
        <dbReference type="ARBA" id="ARBA00021347"/>
    </source>
</evidence>
<dbReference type="GO" id="GO:0005634">
    <property type="term" value="C:nucleus"/>
    <property type="evidence" value="ECO:0007669"/>
    <property type="project" value="UniProtKB-SubCell"/>
</dbReference>
<dbReference type="Proteomes" id="UP000094565">
    <property type="component" value="Chromosome 1"/>
</dbReference>
<feature type="domain" description="SKP1 component POZ" evidence="5">
    <location>
        <begin position="13"/>
        <end position="73"/>
    </location>
</feature>
<dbReference type="InterPro" id="IPR001232">
    <property type="entry name" value="SKP1-like"/>
</dbReference>
<dbReference type="Pfam" id="PF03931">
    <property type="entry name" value="Skp1_POZ"/>
    <property type="match status" value="1"/>
</dbReference>
<keyword evidence="7" id="KW-1185">Reference proteome</keyword>
<evidence type="ECO:0000256" key="2">
    <source>
        <dbReference type="ARBA" id="ARBA00009993"/>
    </source>
</evidence>
<dbReference type="GO" id="GO:0006511">
    <property type="term" value="P:ubiquitin-dependent protein catabolic process"/>
    <property type="evidence" value="ECO:0007669"/>
    <property type="project" value="InterPro"/>
</dbReference>
<dbReference type="AlphaFoldDB" id="A0A1B2J903"/>
<evidence type="ECO:0000313" key="6">
    <source>
        <dbReference type="EMBL" id="ANZ74238.1"/>
    </source>
</evidence>
<dbReference type="SMART" id="SM00512">
    <property type="entry name" value="Skp1"/>
    <property type="match status" value="1"/>
</dbReference>
<reference evidence="6 7" key="1">
    <citation type="submission" date="2016-02" db="EMBL/GenBank/DDBJ databases">
        <title>Comparative genomic and transcriptomic foundation for Pichia pastoris.</title>
        <authorList>
            <person name="Love K.R."/>
            <person name="Shah K.A."/>
            <person name="Whittaker C.A."/>
            <person name="Wu J."/>
            <person name="Bartlett M.C."/>
            <person name="Ma D."/>
            <person name="Leeson R.L."/>
            <person name="Priest M."/>
            <person name="Young S.K."/>
            <person name="Love J.C."/>
        </authorList>
    </citation>
    <scope>NUCLEOTIDE SEQUENCE [LARGE SCALE GENOMIC DNA]</scope>
    <source>
        <strain evidence="6 7">ATCC 28485</strain>
    </source>
</reference>
<dbReference type="Gene3D" id="3.30.710.10">
    <property type="entry name" value="Potassium Channel Kv1.1, Chain A"/>
    <property type="match status" value="1"/>
</dbReference>
<dbReference type="CDD" id="cd18321">
    <property type="entry name" value="BTB_POZ_EloC"/>
    <property type="match status" value="1"/>
</dbReference>
<evidence type="ECO:0000256" key="4">
    <source>
        <dbReference type="ARBA" id="ARBA00023242"/>
    </source>
</evidence>
<dbReference type="EMBL" id="CP014584">
    <property type="protein sequence ID" value="ANZ74238.1"/>
    <property type="molecule type" value="Genomic_DNA"/>
</dbReference>
<dbReference type="FunFam" id="3.30.710.10:FF:000035">
    <property type="entry name" value="Elongin C transcription elongation factor"/>
    <property type="match status" value="1"/>
</dbReference>
<dbReference type="InterPro" id="IPR016073">
    <property type="entry name" value="Skp1_comp_POZ"/>
</dbReference>
<evidence type="ECO:0000256" key="1">
    <source>
        <dbReference type="ARBA" id="ARBA00004123"/>
    </source>
</evidence>
<dbReference type="PANTHER" id="PTHR20648">
    <property type="entry name" value="ELONGIN-C"/>
    <property type="match status" value="1"/>
</dbReference>
<gene>
    <name evidence="6" type="ORF">ATY40_BA7500209</name>
</gene>
<evidence type="ECO:0000313" key="7">
    <source>
        <dbReference type="Proteomes" id="UP000094565"/>
    </source>
</evidence>
<organism evidence="6 7">
    <name type="scientific">Komagataella pastoris</name>
    <name type="common">Yeast</name>
    <name type="synonym">Pichia pastoris</name>
    <dbReference type="NCBI Taxonomy" id="4922"/>
    <lineage>
        <taxon>Eukaryota</taxon>
        <taxon>Fungi</taxon>
        <taxon>Dikarya</taxon>
        <taxon>Ascomycota</taxon>
        <taxon>Saccharomycotina</taxon>
        <taxon>Pichiomycetes</taxon>
        <taxon>Pichiales</taxon>
        <taxon>Pichiaceae</taxon>
        <taxon>Komagataella</taxon>
    </lineage>
</organism>
<dbReference type="OrthoDB" id="249087at2759"/>
<dbReference type="InterPro" id="IPR011333">
    <property type="entry name" value="SKP1/BTB/POZ_sf"/>
</dbReference>
<comment type="similarity">
    <text evidence="2">Belongs to the SKP1 family.</text>
</comment>
<evidence type="ECO:0000259" key="5">
    <source>
        <dbReference type="Pfam" id="PF03931"/>
    </source>
</evidence>
<keyword evidence="4" id="KW-0539">Nucleus</keyword>
<dbReference type="SUPFAM" id="SSF54695">
    <property type="entry name" value="POZ domain"/>
    <property type="match status" value="1"/>
</dbReference>
<comment type="subcellular location">
    <subcellularLocation>
        <location evidence="1">Nucleus</location>
    </subcellularLocation>
</comment>
<protein>
    <recommendedName>
        <fullName evidence="3">Elongin-C</fullName>
    </recommendedName>
</protein>